<dbReference type="PANTHER" id="PTHR33872:SF2">
    <property type="entry name" value="DNA POLYMERASE EPSILON CATALYTIC SUBUNIT A"/>
    <property type="match status" value="1"/>
</dbReference>
<comment type="caution">
    <text evidence="2">The sequence shown here is derived from an EMBL/GenBank/DDBJ whole genome shotgun (WGS) entry which is preliminary data.</text>
</comment>
<reference evidence="2" key="1">
    <citation type="submission" date="2020-06" db="EMBL/GenBank/DDBJ databases">
        <title>WGS assembly of Ceratodon purpureus strain R40.</title>
        <authorList>
            <person name="Carey S.B."/>
            <person name="Jenkins J."/>
            <person name="Shu S."/>
            <person name="Lovell J.T."/>
            <person name="Sreedasyam A."/>
            <person name="Maumus F."/>
            <person name="Tiley G.P."/>
            <person name="Fernandez-Pozo N."/>
            <person name="Barry K."/>
            <person name="Chen C."/>
            <person name="Wang M."/>
            <person name="Lipzen A."/>
            <person name="Daum C."/>
            <person name="Saski C.A."/>
            <person name="Payton A.C."/>
            <person name="Mcbreen J.C."/>
            <person name="Conrad R.E."/>
            <person name="Kollar L.M."/>
            <person name="Olsson S."/>
            <person name="Huttunen S."/>
            <person name="Landis J.B."/>
            <person name="Wickett N.J."/>
            <person name="Johnson M.G."/>
            <person name="Rensing S.A."/>
            <person name="Grimwood J."/>
            <person name="Schmutz J."/>
            <person name="Mcdaniel S.F."/>
        </authorList>
    </citation>
    <scope>NUCLEOTIDE SEQUENCE</scope>
    <source>
        <strain evidence="2">R40</strain>
    </source>
</reference>
<dbReference type="EMBL" id="CM026425">
    <property type="protein sequence ID" value="KAG0575622.1"/>
    <property type="molecule type" value="Genomic_DNA"/>
</dbReference>
<evidence type="ECO:0000313" key="2">
    <source>
        <dbReference type="EMBL" id="KAG0575622.1"/>
    </source>
</evidence>
<evidence type="ECO:0000313" key="3">
    <source>
        <dbReference type="Proteomes" id="UP000822688"/>
    </source>
</evidence>
<name>A0A8T0HWW9_CERPU</name>
<organism evidence="2 3">
    <name type="scientific">Ceratodon purpureus</name>
    <name type="common">Fire moss</name>
    <name type="synonym">Dicranum purpureum</name>
    <dbReference type="NCBI Taxonomy" id="3225"/>
    <lineage>
        <taxon>Eukaryota</taxon>
        <taxon>Viridiplantae</taxon>
        <taxon>Streptophyta</taxon>
        <taxon>Embryophyta</taxon>
        <taxon>Bryophyta</taxon>
        <taxon>Bryophytina</taxon>
        <taxon>Bryopsida</taxon>
        <taxon>Dicranidae</taxon>
        <taxon>Pseudoditrichales</taxon>
        <taxon>Ditrichaceae</taxon>
        <taxon>Ceratodon</taxon>
    </lineage>
</organism>
<protein>
    <submittedName>
        <fullName evidence="2">Uncharacterized protein</fullName>
    </submittedName>
</protein>
<evidence type="ECO:0000256" key="1">
    <source>
        <dbReference type="SAM" id="MobiDB-lite"/>
    </source>
</evidence>
<feature type="region of interest" description="Disordered" evidence="1">
    <location>
        <begin position="46"/>
        <end position="65"/>
    </location>
</feature>
<sequence>MGSLMAGWDKNPWNEERVITRSKTSLTKEEIEEYWRKRQLSMEEHMKEASAQGVASQSETGAGTPTIDIPQIIAEELEIPVAMSPDWWTRSNSAFLNSPPEKDVLIKHSKYTAQYEVATKAKQTT</sequence>
<dbReference type="PANTHER" id="PTHR33872">
    <property type="entry name" value="DNA POLYMERASE EPSILON CATALYTIC SUBUNIT A"/>
    <property type="match status" value="1"/>
</dbReference>
<dbReference type="Proteomes" id="UP000822688">
    <property type="component" value="Chromosome 5"/>
</dbReference>
<accession>A0A8T0HWW9</accession>
<keyword evidence="3" id="KW-1185">Reference proteome</keyword>
<dbReference type="OrthoDB" id="1858881at2759"/>
<proteinExistence type="predicted"/>
<dbReference type="AlphaFoldDB" id="A0A8T0HWW9"/>
<feature type="compositionally biased region" description="Polar residues" evidence="1">
    <location>
        <begin position="53"/>
        <end position="63"/>
    </location>
</feature>
<gene>
    <name evidence="2" type="ORF">KC19_5G017800</name>
</gene>